<dbReference type="AlphaFoldDB" id="A0A917VZ80"/>
<reference evidence="2" key="2">
    <citation type="submission" date="2020-09" db="EMBL/GenBank/DDBJ databases">
        <authorList>
            <person name="Sun Q."/>
            <person name="Zhou Y."/>
        </authorList>
    </citation>
    <scope>NUCLEOTIDE SEQUENCE</scope>
    <source>
        <strain evidence="2">CGMCC 4.3508</strain>
    </source>
</reference>
<feature type="signal peptide" evidence="1">
    <location>
        <begin position="1"/>
        <end position="25"/>
    </location>
</feature>
<evidence type="ECO:0000313" key="2">
    <source>
        <dbReference type="EMBL" id="GGL42659.1"/>
    </source>
</evidence>
<name>A0A917VZ80_9NOCA</name>
<proteinExistence type="predicted"/>
<reference evidence="2" key="1">
    <citation type="journal article" date="2014" name="Int. J. Syst. Evol. Microbiol.">
        <title>Complete genome sequence of Corynebacterium casei LMG S-19264T (=DSM 44701T), isolated from a smear-ripened cheese.</title>
        <authorList>
            <consortium name="US DOE Joint Genome Institute (JGI-PGF)"/>
            <person name="Walter F."/>
            <person name="Albersmeier A."/>
            <person name="Kalinowski J."/>
            <person name="Ruckert C."/>
        </authorList>
    </citation>
    <scope>NUCLEOTIDE SEQUENCE</scope>
    <source>
        <strain evidence="2">CGMCC 4.3508</strain>
    </source>
</reference>
<organism evidence="2 3">
    <name type="scientific">Nocardia jinanensis</name>
    <dbReference type="NCBI Taxonomy" id="382504"/>
    <lineage>
        <taxon>Bacteria</taxon>
        <taxon>Bacillati</taxon>
        <taxon>Actinomycetota</taxon>
        <taxon>Actinomycetes</taxon>
        <taxon>Mycobacteriales</taxon>
        <taxon>Nocardiaceae</taxon>
        <taxon>Nocardia</taxon>
    </lineage>
</organism>
<sequence>MRRALVTASAATALILGSVTGNATAGTGIPLEPLTSGAAPVRAPGAGTGSAEALAALTFTLSGTPDPCMPIPLCIPPTLD</sequence>
<accession>A0A917VZ80</accession>
<evidence type="ECO:0000256" key="1">
    <source>
        <dbReference type="SAM" id="SignalP"/>
    </source>
</evidence>
<dbReference type="Proteomes" id="UP000638263">
    <property type="component" value="Unassembled WGS sequence"/>
</dbReference>
<dbReference type="EMBL" id="BMMH01000031">
    <property type="protein sequence ID" value="GGL42659.1"/>
    <property type="molecule type" value="Genomic_DNA"/>
</dbReference>
<feature type="chain" id="PRO_5037161498" evidence="1">
    <location>
        <begin position="26"/>
        <end position="80"/>
    </location>
</feature>
<keyword evidence="1" id="KW-0732">Signal</keyword>
<dbReference type="RefSeq" id="WP_058854593.1">
    <property type="nucleotide sequence ID" value="NZ_BMMH01000031.1"/>
</dbReference>
<evidence type="ECO:0000313" key="3">
    <source>
        <dbReference type="Proteomes" id="UP000638263"/>
    </source>
</evidence>
<protein>
    <submittedName>
        <fullName evidence="2">Uncharacterized protein</fullName>
    </submittedName>
</protein>
<gene>
    <name evidence="2" type="ORF">GCM10011588_66680</name>
</gene>
<keyword evidence="3" id="KW-1185">Reference proteome</keyword>
<comment type="caution">
    <text evidence="2">The sequence shown here is derived from an EMBL/GenBank/DDBJ whole genome shotgun (WGS) entry which is preliminary data.</text>
</comment>